<evidence type="ECO:0000313" key="3">
    <source>
        <dbReference type="Proteomes" id="UP000203948"/>
    </source>
</evidence>
<dbReference type="RefSeq" id="YP_009188033.1">
    <property type="nucleotide sequence ID" value="NC_028662.1"/>
</dbReference>
<evidence type="ECO:0000256" key="1">
    <source>
        <dbReference type="SAM" id="MobiDB-lite"/>
    </source>
</evidence>
<dbReference type="EMBL" id="KT206225">
    <property type="protein sequence ID" value="ALA48152.1"/>
    <property type="molecule type" value="Genomic_DNA"/>
</dbReference>
<dbReference type="OrthoDB" id="14029at10239"/>
<dbReference type="Pfam" id="PF25690">
    <property type="entry name" value="Phage_gp49"/>
    <property type="match status" value="1"/>
</dbReference>
<dbReference type="GeneID" id="26517086"/>
<feature type="region of interest" description="Disordered" evidence="1">
    <location>
        <begin position="96"/>
        <end position="126"/>
    </location>
</feature>
<evidence type="ECO:0000313" key="2">
    <source>
        <dbReference type="EMBL" id="ALA48152.1"/>
    </source>
</evidence>
<sequence>MTAKDPFVNAPTDDEIENAPDEAQSVWDTSDKSDRPVVIQSEGKVVVTLKGGAGYDAPWIVVHADSVDDAYHQVNSNMMLELMRVTQLAGADFAGKAPTKPAAQQGVVQPQQSRAPQAAQQAPGGEKRYCQHGEMKFISGFSKKNGKPYKMFACPVEDRNQQCDPQWLRNN</sequence>
<keyword evidence="3" id="KW-1185">Reference proteome</keyword>
<accession>A0A0N9BDR0</accession>
<organism evidence="2 3">
    <name type="scientific">Mycobacterium phage Phlei</name>
    <dbReference type="NCBI Taxonomy" id="1690684"/>
    <lineage>
        <taxon>Viruses</taxon>
        <taxon>Duplodnaviria</taxon>
        <taxon>Heunggongvirae</taxon>
        <taxon>Uroviricota</taxon>
        <taxon>Caudoviricetes</taxon>
        <taxon>Phleivirus</taxon>
        <taxon>Phleivirus Phlei</taxon>
    </lineage>
</organism>
<protein>
    <submittedName>
        <fullName evidence="2">Uncharacterized protein</fullName>
    </submittedName>
</protein>
<feature type="region of interest" description="Disordered" evidence="1">
    <location>
        <begin position="1"/>
        <end position="34"/>
    </location>
</feature>
<dbReference type="Proteomes" id="UP000203948">
    <property type="component" value="Segment"/>
</dbReference>
<reference evidence="2 3" key="1">
    <citation type="journal article" date="2016" name="Arch. Virol.">
        <title>Genome sequence of a cluster A13 mycobacteriophage detected in Mycobacterium phlei over a half century ago.</title>
        <authorList>
            <person name="Marton S."/>
            <person name="Feher E."/>
            <person name="Horvath B."/>
            <person name="Haber K."/>
            <person name="Somogyi P."/>
            <person name="Minarovits J."/>
            <person name="Banyai K."/>
        </authorList>
    </citation>
    <scope>NUCLEOTIDE SEQUENCE [LARGE SCALE GENOMIC DNA]</scope>
</reference>
<dbReference type="KEGG" id="vg:26517086"/>
<dbReference type="InterPro" id="IPR057999">
    <property type="entry name" value="Gp49"/>
</dbReference>
<name>A0A0N9BDR0_9CAUD</name>
<proteinExistence type="predicted"/>
<feature type="compositionally biased region" description="Low complexity" evidence="1">
    <location>
        <begin position="101"/>
        <end position="123"/>
    </location>
</feature>